<evidence type="ECO:0000313" key="2">
    <source>
        <dbReference type="EMBL" id="VDM29938.1"/>
    </source>
</evidence>
<dbReference type="Proteomes" id="UP000031036">
    <property type="component" value="Unassembled WGS sequence"/>
</dbReference>
<evidence type="ECO:0000313" key="3">
    <source>
        <dbReference type="Proteomes" id="UP000031036"/>
    </source>
</evidence>
<name>A0A0B2VQ19_TOXCA</name>
<keyword evidence="3" id="KW-1185">Reference proteome</keyword>
<proteinExistence type="predicted"/>
<reference evidence="1 3" key="1">
    <citation type="submission" date="2014-11" db="EMBL/GenBank/DDBJ databases">
        <title>Genetic blueprint of the zoonotic pathogen Toxocara canis.</title>
        <authorList>
            <person name="Zhu X.-Q."/>
            <person name="Korhonen P.K."/>
            <person name="Cai H."/>
            <person name="Young N.D."/>
            <person name="Nejsum P."/>
            <person name="von Samson-Himmelstjerna G."/>
            <person name="Boag P.R."/>
            <person name="Tan P."/>
            <person name="Li Q."/>
            <person name="Min J."/>
            <person name="Yang Y."/>
            <person name="Wang X."/>
            <person name="Fang X."/>
            <person name="Hall R.S."/>
            <person name="Hofmann A."/>
            <person name="Sternberg P.W."/>
            <person name="Jex A.R."/>
            <person name="Gasser R.B."/>
        </authorList>
    </citation>
    <scope>NUCLEOTIDE SEQUENCE [LARGE SCALE GENOMIC DNA]</scope>
    <source>
        <strain evidence="1">PN_DK_2014</strain>
    </source>
</reference>
<protein>
    <submittedName>
        <fullName evidence="1">Uncharacterized protein</fullName>
    </submittedName>
</protein>
<dbReference type="EMBL" id="UYWY01006666">
    <property type="protein sequence ID" value="VDM29938.1"/>
    <property type="molecule type" value="Genomic_DNA"/>
</dbReference>
<gene>
    <name evidence="1" type="ORF">Tcan_10107</name>
    <name evidence="2" type="ORF">TCNE_LOCUS4221</name>
</gene>
<organism evidence="1 3">
    <name type="scientific">Toxocara canis</name>
    <name type="common">Canine roundworm</name>
    <dbReference type="NCBI Taxonomy" id="6265"/>
    <lineage>
        <taxon>Eukaryota</taxon>
        <taxon>Metazoa</taxon>
        <taxon>Ecdysozoa</taxon>
        <taxon>Nematoda</taxon>
        <taxon>Chromadorea</taxon>
        <taxon>Rhabditida</taxon>
        <taxon>Spirurina</taxon>
        <taxon>Ascaridomorpha</taxon>
        <taxon>Ascaridoidea</taxon>
        <taxon>Toxocaridae</taxon>
        <taxon>Toxocara</taxon>
    </lineage>
</organism>
<dbReference type="AlphaFoldDB" id="A0A0B2VQ19"/>
<reference evidence="2" key="2">
    <citation type="submission" date="2018-11" db="EMBL/GenBank/DDBJ databases">
        <authorList>
            <consortium name="Pathogen Informatics"/>
        </authorList>
    </citation>
    <scope>NUCLEOTIDE SEQUENCE [LARGE SCALE GENOMIC DNA]</scope>
</reference>
<sequence>MVVPYWKRFAGMSRLLLVSENEDRQPQFFTDAARYAATDSKLDQLEKFFDRHMRIEDPSKYASWSRALANYYEIELANSNMLVVIAIWTYMIDPGKETPI</sequence>
<accession>A0A0B2VQ19</accession>
<evidence type="ECO:0000313" key="1">
    <source>
        <dbReference type="EMBL" id="KHN83125.1"/>
    </source>
</evidence>
<dbReference type="EMBL" id="JPKZ01001216">
    <property type="protein sequence ID" value="KHN83125.1"/>
    <property type="molecule type" value="Genomic_DNA"/>
</dbReference>